<evidence type="ECO:0008006" key="3">
    <source>
        <dbReference type="Google" id="ProtNLM"/>
    </source>
</evidence>
<organism evidence="1 2">
    <name type="scientific">Seriola lalandi dorsalis</name>
    <dbReference type="NCBI Taxonomy" id="1841481"/>
    <lineage>
        <taxon>Eukaryota</taxon>
        <taxon>Metazoa</taxon>
        <taxon>Chordata</taxon>
        <taxon>Craniata</taxon>
        <taxon>Vertebrata</taxon>
        <taxon>Euteleostomi</taxon>
        <taxon>Actinopterygii</taxon>
        <taxon>Neopterygii</taxon>
        <taxon>Teleostei</taxon>
        <taxon>Neoteleostei</taxon>
        <taxon>Acanthomorphata</taxon>
        <taxon>Carangaria</taxon>
        <taxon>Carangiformes</taxon>
        <taxon>Carangidae</taxon>
        <taxon>Seriola</taxon>
    </lineage>
</organism>
<protein>
    <recommendedName>
        <fullName evidence="3">Reverse transcriptase zinc-binding domain-containing protein</fullName>
    </recommendedName>
</protein>
<proteinExistence type="predicted"/>
<dbReference type="AlphaFoldDB" id="A0A3B4X6P7"/>
<dbReference type="GeneTree" id="ENSGT00940000177400"/>
<evidence type="ECO:0000313" key="2">
    <source>
        <dbReference type="Proteomes" id="UP000261360"/>
    </source>
</evidence>
<accession>A0A3B4X6P7</accession>
<reference evidence="1" key="1">
    <citation type="submission" date="2025-08" db="UniProtKB">
        <authorList>
            <consortium name="Ensembl"/>
        </authorList>
    </citation>
    <scope>IDENTIFICATION</scope>
</reference>
<reference evidence="1" key="2">
    <citation type="submission" date="2025-09" db="UniProtKB">
        <authorList>
            <consortium name="Ensembl"/>
        </authorList>
    </citation>
    <scope>IDENTIFICATION</scope>
</reference>
<dbReference type="Ensembl" id="ENSSLDT00000013815.1">
    <property type="protein sequence ID" value="ENSSLDP00000013329.1"/>
    <property type="gene ID" value="ENSSLDG00000010627.1"/>
</dbReference>
<dbReference type="Proteomes" id="UP000261360">
    <property type="component" value="Unplaced"/>
</dbReference>
<keyword evidence="2" id="KW-1185">Reference proteome</keyword>
<evidence type="ECO:0000313" key="1">
    <source>
        <dbReference type="Ensembl" id="ENSSLDP00000013329.1"/>
    </source>
</evidence>
<sequence>MSRLGLRNDDTCWRCNKGRGTLFHMLYECEMVHNFWLEIITCINNILETDLSVNPAICILGMLPLEVNLSSKVYCHGLILRVDLTVLQLSVH</sequence>
<name>A0A3B4X6P7_SERLL</name>